<proteinExistence type="predicted"/>
<evidence type="ECO:0000313" key="2">
    <source>
        <dbReference type="EMBL" id="CAB4003286.1"/>
    </source>
</evidence>
<protein>
    <submittedName>
        <fullName evidence="2">Uncharacterized protein</fullName>
    </submittedName>
</protein>
<dbReference type="Proteomes" id="UP001152795">
    <property type="component" value="Unassembled WGS sequence"/>
</dbReference>
<feature type="compositionally biased region" description="Polar residues" evidence="1">
    <location>
        <begin position="29"/>
        <end position="38"/>
    </location>
</feature>
<gene>
    <name evidence="2" type="ORF">PACLA_8A068806</name>
</gene>
<keyword evidence="3" id="KW-1185">Reference proteome</keyword>
<reference evidence="2" key="1">
    <citation type="submission" date="2020-04" db="EMBL/GenBank/DDBJ databases">
        <authorList>
            <person name="Alioto T."/>
            <person name="Alioto T."/>
            <person name="Gomez Garrido J."/>
        </authorList>
    </citation>
    <scope>NUCLEOTIDE SEQUENCE</scope>
    <source>
        <strain evidence="2">A484AB</strain>
    </source>
</reference>
<sequence>MPPRKQQRKRAATTTGGPSSRRSRRASTLNTTIATQNAAPAVDLPPLATPQTSTPPAPSSGNVLSPEILQTLVSTVAAEVTRQMATILPAQVSSPVPTPAVPAVPVMATEPTQNGKLPCPHRSCKSNSVKLFFEEKGIVQHFRTKHSGIVFYEEKQLRDAHRIFRFSHGEKTKQHLEILSKQRQLQSNDYERFSISTPYEACLAIDLVAECPKECAKLVGMLLMHYGQLRTYSEGAKPEILEVTKPGLCVKFNTWYSKRNVREPHYDSGGRGNFC</sequence>
<dbReference type="AlphaFoldDB" id="A0A7D9EBD8"/>
<organism evidence="2 3">
    <name type="scientific">Paramuricea clavata</name>
    <name type="common">Red gorgonian</name>
    <name type="synonym">Violescent sea-whip</name>
    <dbReference type="NCBI Taxonomy" id="317549"/>
    <lineage>
        <taxon>Eukaryota</taxon>
        <taxon>Metazoa</taxon>
        <taxon>Cnidaria</taxon>
        <taxon>Anthozoa</taxon>
        <taxon>Octocorallia</taxon>
        <taxon>Malacalcyonacea</taxon>
        <taxon>Plexauridae</taxon>
        <taxon>Paramuricea</taxon>
    </lineage>
</organism>
<evidence type="ECO:0000256" key="1">
    <source>
        <dbReference type="SAM" id="MobiDB-lite"/>
    </source>
</evidence>
<dbReference type="EMBL" id="CACRXK020004587">
    <property type="protein sequence ID" value="CAB4003286.1"/>
    <property type="molecule type" value="Genomic_DNA"/>
</dbReference>
<comment type="caution">
    <text evidence="2">The sequence shown here is derived from an EMBL/GenBank/DDBJ whole genome shotgun (WGS) entry which is preliminary data.</text>
</comment>
<evidence type="ECO:0000313" key="3">
    <source>
        <dbReference type="Proteomes" id="UP001152795"/>
    </source>
</evidence>
<feature type="region of interest" description="Disordered" evidence="1">
    <location>
        <begin position="1"/>
        <end position="63"/>
    </location>
</feature>
<feature type="compositionally biased region" description="Basic residues" evidence="1">
    <location>
        <begin position="1"/>
        <end position="11"/>
    </location>
</feature>
<name>A0A7D9EBD8_PARCT</name>
<dbReference type="OrthoDB" id="10518202at2759"/>
<accession>A0A7D9EBD8</accession>